<keyword evidence="1" id="KW-0143">Chaperone</keyword>
<dbReference type="InterPro" id="IPR036869">
    <property type="entry name" value="J_dom_sf"/>
</dbReference>
<dbReference type="RefSeq" id="WP_064006665.1">
    <property type="nucleotide sequence ID" value="NZ_LUUG01000011.1"/>
</dbReference>
<dbReference type="SUPFAM" id="SSF46565">
    <property type="entry name" value="Chaperone J-domain"/>
    <property type="match status" value="1"/>
</dbReference>
<protein>
    <recommendedName>
        <fullName evidence="3">J domain-containing protein</fullName>
    </recommendedName>
</protein>
<sequence>MMTNIALFASLILNIILVGLLVFNARNTRRKHQNQKQPTLRTPANVRTISCPSCAQHIKFTLPIDGNKARCRKCHAQFKLDIDEHRNVYITEIKLPEDEQHIKSLADCYLILGLTAEALPIDIKAAYKKKISEYHPDRVGVFGAKIKQLAEEETRQINAAYAMLQEHGMV</sequence>
<dbReference type="PRINTS" id="PR00625">
    <property type="entry name" value="JDOMAIN"/>
</dbReference>
<dbReference type="PROSITE" id="PS50076">
    <property type="entry name" value="DNAJ_2"/>
    <property type="match status" value="1"/>
</dbReference>
<accession>A0A177MXX9</accession>
<dbReference type="Pfam" id="PF00226">
    <property type="entry name" value="DnaJ"/>
    <property type="match status" value="1"/>
</dbReference>
<dbReference type="PANTHER" id="PTHR24074">
    <property type="entry name" value="CO-CHAPERONE PROTEIN DJLA"/>
    <property type="match status" value="1"/>
</dbReference>
<gene>
    <name evidence="4" type="ORF">A1332_05650</name>
</gene>
<evidence type="ECO:0000313" key="5">
    <source>
        <dbReference type="Proteomes" id="UP000078090"/>
    </source>
</evidence>
<reference evidence="4 5" key="1">
    <citation type="submission" date="2016-03" db="EMBL/GenBank/DDBJ databases">
        <authorList>
            <person name="Ploux O."/>
        </authorList>
    </citation>
    <scope>NUCLEOTIDE SEQUENCE [LARGE SCALE GENOMIC DNA]</scope>
    <source>
        <strain evidence="4 5">R-45363</strain>
    </source>
</reference>
<name>A0A177MXX9_METMH</name>
<evidence type="ECO:0000256" key="1">
    <source>
        <dbReference type="ARBA" id="ARBA00023186"/>
    </source>
</evidence>
<dbReference type="OrthoDB" id="9782583at2"/>
<dbReference type="InterPro" id="IPR050817">
    <property type="entry name" value="DjlA_DnaK_co-chaperone"/>
</dbReference>
<comment type="caution">
    <text evidence="4">The sequence shown here is derived from an EMBL/GenBank/DDBJ whole genome shotgun (WGS) entry which is preliminary data.</text>
</comment>
<keyword evidence="2" id="KW-0472">Membrane</keyword>
<evidence type="ECO:0000259" key="3">
    <source>
        <dbReference type="PROSITE" id="PS50076"/>
    </source>
</evidence>
<dbReference type="SMART" id="SM00271">
    <property type="entry name" value="DnaJ"/>
    <property type="match status" value="1"/>
</dbReference>
<dbReference type="AlphaFoldDB" id="A0A177MXX9"/>
<keyword evidence="2" id="KW-1133">Transmembrane helix</keyword>
<organism evidence="4 5">
    <name type="scientific">Methylomonas methanica</name>
    <dbReference type="NCBI Taxonomy" id="421"/>
    <lineage>
        <taxon>Bacteria</taxon>
        <taxon>Pseudomonadati</taxon>
        <taxon>Pseudomonadota</taxon>
        <taxon>Gammaproteobacteria</taxon>
        <taxon>Methylococcales</taxon>
        <taxon>Methylococcaceae</taxon>
        <taxon>Methylomonas</taxon>
    </lineage>
</organism>
<feature type="transmembrane region" description="Helical" evidence="2">
    <location>
        <begin position="6"/>
        <end position="25"/>
    </location>
</feature>
<dbReference type="Proteomes" id="UP000078090">
    <property type="component" value="Unassembled WGS sequence"/>
</dbReference>
<dbReference type="EMBL" id="LUUG01000011">
    <property type="protein sequence ID" value="OAI10244.1"/>
    <property type="molecule type" value="Genomic_DNA"/>
</dbReference>
<dbReference type="InterPro" id="IPR001623">
    <property type="entry name" value="DnaJ_domain"/>
</dbReference>
<dbReference type="CDD" id="cd06257">
    <property type="entry name" value="DnaJ"/>
    <property type="match status" value="1"/>
</dbReference>
<proteinExistence type="predicted"/>
<evidence type="ECO:0000256" key="2">
    <source>
        <dbReference type="SAM" id="Phobius"/>
    </source>
</evidence>
<dbReference type="Gene3D" id="1.10.287.110">
    <property type="entry name" value="DnaJ domain"/>
    <property type="match status" value="1"/>
</dbReference>
<keyword evidence="2" id="KW-0812">Transmembrane</keyword>
<evidence type="ECO:0000313" key="4">
    <source>
        <dbReference type="EMBL" id="OAI10244.1"/>
    </source>
</evidence>
<feature type="domain" description="J" evidence="3">
    <location>
        <begin position="107"/>
        <end position="169"/>
    </location>
</feature>